<evidence type="ECO:0000313" key="2">
    <source>
        <dbReference type="EMBL" id="MCA6066192.1"/>
    </source>
</evidence>
<evidence type="ECO:0000256" key="1">
    <source>
        <dbReference type="SAM" id="SignalP"/>
    </source>
</evidence>
<feature type="chain" id="PRO_5046701283" description="GLPGLI family protein" evidence="1">
    <location>
        <begin position="24"/>
        <end position="157"/>
    </location>
</feature>
<feature type="signal peptide" evidence="1">
    <location>
        <begin position="1"/>
        <end position="23"/>
    </location>
</feature>
<reference evidence="2 3" key="1">
    <citation type="submission" date="2021-09" db="EMBL/GenBank/DDBJ databases">
        <title>Genome sequencing and assembly of Chryseobacterium sp. RG1.</title>
        <authorList>
            <person name="Chhetri G."/>
        </authorList>
    </citation>
    <scope>NUCLEOTIDE SEQUENCE [LARGE SCALE GENOMIC DNA]</scope>
    <source>
        <strain evidence="2 3">RG1</strain>
    </source>
</reference>
<keyword evidence="1" id="KW-0732">Signal</keyword>
<comment type="caution">
    <text evidence="2">The sequence shown here is derived from an EMBL/GenBank/DDBJ whole genome shotgun (WGS) entry which is preliminary data.</text>
</comment>
<gene>
    <name evidence="2" type="ORF">JI747_003310</name>
</gene>
<evidence type="ECO:0000313" key="3">
    <source>
        <dbReference type="Proteomes" id="UP000618240"/>
    </source>
</evidence>
<dbReference type="EMBL" id="JAERSE020000001">
    <property type="protein sequence ID" value="MCA6066192.1"/>
    <property type="molecule type" value="Genomic_DNA"/>
</dbReference>
<proteinExistence type="predicted"/>
<keyword evidence="3" id="KW-1185">Reference proteome</keyword>
<dbReference type="RefSeq" id="WP_225686265.1">
    <property type="nucleotide sequence ID" value="NZ_JAERSE020000001.1"/>
</dbReference>
<sequence>MENKILKKYIFLLCLFFSSSFFSQNESINMIILIDGEINKSIYDFTISDSKITEKKILGEYVPGNLNFEMQDYSGFIKNSTDNYKISFNTILTINKNLVSKKSYNMEIPKFFLNQNYIIINIFNKDSKIYKKRYSGVNKNNKEYYIVIETPSSMKFD</sequence>
<dbReference type="Proteomes" id="UP000618240">
    <property type="component" value="Unassembled WGS sequence"/>
</dbReference>
<accession>A0ABS7ZX85</accession>
<evidence type="ECO:0008006" key="4">
    <source>
        <dbReference type="Google" id="ProtNLM"/>
    </source>
</evidence>
<name>A0ABS7ZX85_9FLAO</name>
<organism evidence="2 3">
    <name type="scientific">Chryseobacterium tagetis</name>
    <dbReference type="NCBI Taxonomy" id="2801334"/>
    <lineage>
        <taxon>Bacteria</taxon>
        <taxon>Pseudomonadati</taxon>
        <taxon>Bacteroidota</taxon>
        <taxon>Flavobacteriia</taxon>
        <taxon>Flavobacteriales</taxon>
        <taxon>Weeksellaceae</taxon>
        <taxon>Chryseobacterium group</taxon>
        <taxon>Chryseobacterium</taxon>
    </lineage>
</organism>
<protein>
    <recommendedName>
        <fullName evidence="4">GLPGLI family protein</fullName>
    </recommendedName>
</protein>